<evidence type="ECO:0000313" key="2">
    <source>
        <dbReference type="Proteomes" id="UP000325782"/>
    </source>
</evidence>
<dbReference type="Proteomes" id="UP000325782">
    <property type="component" value="Segment"/>
</dbReference>
<gene>
    <name evidence="1" type="primary">F-UL8</name>
</gene>
<dbReference type="RefSeq" id="YP_010795514.1">
    <property type="nucleotide sequence ID" value="NC_075701.1"/>
</dbReference>
<name>V5NYP8_9ALPH</name>
<keyword evidence="2" id="KW-1185">Reference proteome</keyword>
<dbReference type="InterPro" id="IPR004996">
    <property type="entry name" value="HSV_HEPA"/>
</dbReference>
<dbReference type="GeneID" id="80532673"/>
<evidence type="ECO:0000313" key="1">
    <source>
        <dbReference type="EMBL" id="AHA93328.1"/>
    </source>
</evidence>
<dbReference type="EMBL" id="HQ878327">
    <property type="protein sequence ID" value="AHA93328.1"/>
    <property type="molecule type" value="Genomic_DNA"/>
</dbReference>
<protein>
    <submittedName>
        <fullName evidence="1">F-UL8 protein</fullName>
    </submittedName>
</protein>
<accession>V5NYP8</accession>
<reference evidence="1 2" key="1">
    <citation type="journal article" date="2012" name="PLoS ONE">
        <title>The genome of Chelonid herpesvirus 5 harbors atypical genes.</title>
        <authorList>
            <person name="Ackermann M."/>
            <person name="Koriabine M."/>
            <person name="Hartmann-Fritsch F."/>
            <person name="de Jong P.J."/>
            <person name="Lewis T.D."/>
            <person name="Schetle N."/>
            <person name="Work T.M."/>
            <person name="Dagenais J."/>
            <person name="Balazs G.H."/>
            <person name="Leong J.A."/>
        </authorList>
    </citation>
    <scope>NUCLEOTIDE SEQUENCE [LARGE SCALE GENOMIC DNA]</scope>
</reference>
<dbReference type="KEGG" id="vg:80532673"/>
<proteinExistence type="predicted"/>
<sequence>MNPNPKRACPGLWVTRRSGEVCSVKIYALEERGALYQVFFLNRDTGCYETLFAHLNRAWNEPLHWGPSIQDAKDAKREDRSVLEAWNACCRPGLDLQNTFAGFSSYRRYASLKAATGRALAYFYSRPEFDVRPHCPCVAIVDQRSGLLAGLWPAKEAATEKEARAPKAAVAAVRAEVEISCPEKGEFSSDRTFAYNYLALLAAGGGKLLDLPFDLRTETAFLSGGRRRPPPSTKAFDAVFAFRDQCLHLPDGREVRVRSLEPLNFQLLFLTDGEGSFCLTGALSWYKTLWNKAYLNFEGVRPAFFYLGPEGRPRGEESEADCFTTPSFPPWETVKMPADASGVKEARALRVSLDRLFRQAEEGAFGMRALYVAEGRQEALLRPVTLNAVEERLLSEWPAGVIKASFRSPRFLEEPGLRLIKMDFVSCYPRLYACVLGGCRSLDAALKARESADASPALRKRIKRVLNGFCGSLGLTNRTAYRKVIAVAAALAEGLEDTLDELGAGVLTYVKDGFLAVTRESAPSPELIRETCQKQAEKTLGPGAPELRLEGVYTHGALFDVHRYWLWNAETGEEALAGFPRRGPLETAACGLAGRLLREALVGTGNLKEADARARRLVGEFARAQYARKNETVFWTRTARLPEVGEAYSDENLFRRLCREAPPSRLTLDWTVRRTVPVEGSPEPVFLDLLPEGAASGALRIDRATALRKALRPATEAFRRAVEVKFQLEPGTYEFESSESEWIFLFK</sequence>
<dbReference type="Pfam" id="PF03324">
    <property type="entry name" value="Herpes_HEPA"/>
    <property type="match status" value="1"/>
</dbReference>
<organism evidence="1 2">
    <name type="scientific">Chelonid alphaherpesvirus 5</name>
    <dbReference type="NCBI Taxonomy" id="702736"/>
    <lineage>
        <taxon>Viruses</taxon>
        <taxon>Duplodnaviria</taxon>
        <taxon>Heunggongvirae</taxon>
        <taxon>Peploviricota</taxon>
        <taxon>Herviviricetes</taxon>
        <taxon>Herpesvirales</taxon>
        <taxon>Orthoherpesviridae</taxon>
        <taxon>Alphaherpesvirinae</taxon>
        <taxon>Scutavirus</taxon>
        <taxon>Scutavirus chelonidalpha5</taxon>
    </lineage>
</organism>
<dbReference type="GO" id="GO:0019079">
    <property type="term" value="P:viral genome replication"/>
    <property type="evidence" value="ECO:0007669"/>
    <property type="project" value="InterPro"/>
</dbReference>